<reference evidence="12" key="1">
    <citation type="submission" date="2015-02" db="EMBL/GenBank/DDBJ databases">
        <title>Genome sequencing for Strongylocentrotus purpuratus.</title>
        <authorList>
            <person name="Murali S."/>
            <person name="Liu Y."/>
            <person name="Vee V."/>
            <person name="English A."/>
            <person name="Wang M."/>
            <person name="Skinner E."/>
            <person name="Han Y."/>
            <person name="Muzny D.M."/>
            <person name="Worley K.C."/>
            <person name="Gibbs R.A."/>
        </authorList>
    </citation>
    <scope>NUCLEOTIDE SEQUENCE</scope>
</reference>
<keyword evidence="5" id="KW-0805">Transcription regulation</keyword>
<evidence type="ECO:0000256" key="2">
    <source>
        <dbReference type="ARBA" id="ARBA00022723"/>
    </source>
</evidence>
<evidence type="ECO:0000313" key="12">
    <source>
        <dbReference type="Proteomes" id="UP000007110"/>
    </source>
</evidence>
<accession>A0A7M7MXB0</accession>
<dbReference type="GeneID" id="115919122"/>
<feature type="compositionally biased region" description="Low complexity" evidence="9">
    <location>
        <begin position="331"/>
        <end position="343"/>
    </location>
</feature>
<feature type="domain" description="C2H2-type" evidence="10">
    <location>
        <begin position="19"/>
        <end position="46"/>
    </location>
</feature>
<dbReference type="EnsemblMetazoa" id="XM_030972209">
    <property type="protein sequence ID" value="XP_030828069"/>
    <property type="gene ID" value="LOC115919122"/>
</dbReference>
<dbReference type="KEGG" id="spu:115919122"/>
<evidence type="ECO:0000259" key="10">
    <source>
        <dbReference type="PROSITE" id="PS50157"/>
    </source>
</evidence>
<comment type="subcellular location">
    <subcellularLocation>
        <location evidence="1">Nucleus</location>
    </subcellularLocation>
</comment>
<dbReference type="Pfam" id="PF00096">
    <property type="entry name" value="zf-C2H2"/>
    <property type="match status" value="1"/>
</dbReference>
<proteinExistence type="predicted"/>
<dbReference type="Gene3D" id="3.30.160.60">
    <property type="entry name" value="Classic Zinc Finger"/>
    <property type="match status" value="4"/>
</dbReference>
<dbReference type="Proteomes" id="UP000007110">
    <property type="component" value="Unassembled WGS sequence"/>
</dbReference>
<feature type="compositionally biased region" description="Polar residues" evidence="9">
    <location>
        <begin position="344"/>
        <end position="353"/>
    </location>
</feature>
<evidence type="ECO:0000256" key="5">
    <source>
        <dbReference type="ARBA" id="ARBA00023015"/>
    </source>
</evidence>
<dbReference type="InterPro" id="IPR013087">
    <property type="entry name" value="Znf_C2H2_type"/>
</dbReference>
<dbReference type="PANTHER" id="PTHR46179:SF13">
    <property type="entry name" value="C2H2-TYPE DOMAIN-CONTAINING PROTEIN"/>
    <property type="match status" value="1"/>
</dbReference>
<dbReference type="InParanoid" id="A0A7M7MXB0"/>
<feature type="domain" description="C2H2-type" evidence="10">
    <location>
        <begin position="229"/>
        <end position="257"/>
    </location>
</feature>
<dbReference type="GO" id="GO:0045944">
    <property type="term" value="P:positive regulation of transcription by RNA polymerase II"/>
    <property type="evidence" value="ECO:0000318"/>
    <property type="project" value="GO_Central"/>
</dbReference>
<evidence type="ECO:0000256" key="7">
    <source>
        <dbReference type="ARBA" id="ARBA00023242"/>
    </source>
</evidence>
<keyword evidence="4" id="KW-0862">Zinc</keyword>
<protein>
    <recommendedName>
        <fullName evidence="10">C2H2-type domain-containing protein</fullName>
    </recommendedName>
</protein>
<dbReference type="SUPFAM" id="SSF57667">
    <property type="entry name" value="beta-beta-alpha zinc fingers"/>
    <property type="match status" value="2"/>
</dbReference>
<reference evidence="11" key="2">
    <citation type="submission" date="2021-01" db="UniProtKB">
        <authorList>
            <consortium name="EnsemblMetazoa"/>
        </authorList>
    </citation>
    <scope>IDENTIFICATION</scope>
</reference>
<evidence type="ECO:0000256" key="4">
    <source>
        <dbReference type="ARBA" id="ARBA00022833"/>
    </source>
</evidence>
<keyword evidence="7" id="KW-0539">Nucleus</keyword>
<feature type="compositionally biased region" description="Polar residues" evidence="9">
    <location>
        <begin position="314"/>
        <end position="330"/>
    </location>
</feature>
<dbReference type="GO" id="GO:0005634">
    <property type="term" value="C:nucleus"/>
    <property type="evidence" value="ECO:0000318"/>
    <property type="project" value="GO_Central"/>
</dbReference>
<feature type="region of interest" description="Disordered" evidence="9">
    <location>
        <begin position="297"/>
        <end position="358"/>
    </location>
</feature>
<dbReference type="InterPro" id="IPR051061">
    <property type="entry name" value="Zinc_finger_trans_reg"/>
</dbReference>
<dbReference type="PANTHER" id="PTHR46179">
    <property type="entry name" value="ZINC FINGER PROTEIN"/>
    <property type="match status" value="1"/>
</dbReference>
<keyword evidence="3 8" id="KW-0863">Zinc-finger</keyword>
<dbReference type="RefSeq" id="XP_030828069.1">
    <property type="nucleotide sequence ID" value="XM_030972209.1"/>
</dbReference>
<organism evidence="11 12">
    <name type="scientific">Strongylocentrotus purpuratus</name>
    <name type="common">Purple sea urchin</name>
    <dbReference type="NCBI Taxonomy" id="7668"/>
    <lineage>
        <taxon>Eukaryota</taxon>
        <taxon>Metazoa</taxon>
        <taxon>Echinodermata</taxon>
        <taxon>Eleutherozoa</taxon>
        <taxon>Echinozoa</taxon>
        <taxon>Echinoidea</taxon>
        <taxon>Euechinoidea</taxon>
        <taxon>Echinacea</taxon>
        <taxon>Camarodonta</taxon>
        <taxon>Echinidea</taxon>
        <taxon>Strongylocentrotidae</taxon>
        <taxon>Strongylocentrotus</taxon>
    </lineage>
</organism>
<evidence type="ECO:0000256" key="9">
    <source>
        <dbReference type="SAM" id="MobiDB-lite"/>
    </source>
</evidence>
<keyword evidence="12" id="KW-1185">Reference proteome</keyword>
<feature type="domain" description="C2H2-type" evidence="10">
    <location>
        <begin position="197"/>
        <end position="226"/>
    </location>
</feature>
<dbReference type="GO" id="GO:0008270">
    <property type="term" value="F:zinc ion binding"/>
    <property type="evidence" value="ECO:0007669"/>
    <property type="project" value="UniProtKB-KW"/>
</dbReference>
<dbReference type="InterPro" id="IPR036236">
    <property type="entry name" value="Znf_C2H2_sf"/>
</dbReference>
<evidence type="ECO:0000256" key="6">
    <source>
        <dbReference type="ARBA" id="ARBA00023163"/>
    </source>
</evidence>
<evidence type="ECO:0000313" key="11">
    <source>
        <dbReference type="EnsemblMetazoa" id="XP_030828069"/>
    </source>
</evidence>
<dbReference type="PROSITE" id="PS00028">
    <property type="entry name" value="ZINC_FINGER_C2H2_1"/>
    <property type="match status" value="2"/>
</dbReference>
<evidence type="ECO:0000256" key="3">
    <source>
        <dbReference type="ARBA" id="ARBA00022771"/>
    </source>
</evidence>
<keyword evidence="6" id="KW-0804">Transcription</keyword>
<dbReference type="SMART" id="SM00355">
    <property type="entry name" value="ZnF_C2H2"/>
    <property type="match status" value="6"/>
</dbReference>
<keyword evidence="2" id="KW-0479">Metal-binding</keyword>
<evidence type="ECO:0000256" key="1">
    <source>
        <dbReference type="ARBA" id="ARBA00004123"/>
    </source>
</evidence>
<evidence type="ECO:0000256" key="8">
    <source>
        <dbReference type="PROSITE-ProRule" id="PRU00042"/>
    </source>
</evidence>
<dbReference type="AlphaFoldDB" id="A0A7M7MXB0"/>
<dbReference type="PROSITE" id="PS50157">
    <property type="entry name" value="ZINC_FINGER_C2H2_2"/>
    <property type="match status" value="4"/>
</dbReference>
<dbReference type="OrthoDB" id="10071207at2759"/>
<feature type="domain" description="C2H2-type" evidence="10">
    <location>
        <begin position="138"/>
        <end position="166"/>
    </location>
</feature>
<name>A0A7M7MXB0_STRPU</name>
<sequence length="399" mass="45185">MRHLMIRHVQTVHRQHRPFQCKLCTYATAYRHHLRRHAEKHKNPNFRCRYRKLMKKGGLANCGSQQPCHLQDLWKGVAKQEDLRSHCIKVHNRIPGGKNLQYVQDDFSSGEIKPGTRYQPSYSIIVEDVAPAQIEKMYECSVCSFKFKRRSDLNQHMAQGHVEAQASLPCQCPQCGLVTGSGQLQHHMLVHQEENLFQCEEEGCDFKTAQAVHLQRHQNKHAAERDVLITCRYCHVKFPDASSLQIHNVQVHSERTNTIGTRTPFLCSLCPFTSTNEKDANRHFKLHNYNWPLSASTVSSHPPLPLPSPPTKRFTGTSTQPSTTLVSKKASQQQRQRITSSTSVKSGDNQNSPVVGIIPERHAPSMSLSATRERSCTSVGIVRGSLMLLRRGSGMNSDT</sequence>